<evidence type="ECO:0000256" key="1">
    <source>
        <dbReference type="SAM" id="Coils"/>
    </source>
</evidence>
<proteinExistence type="predicted"/>
<dbReference type="AlphaFoldDB" id="A0A413PTD9"/>
<dbReference type="RefSeq" id="WP_118329634.1">
    <property type="nucleotide sequence ID" value="NZ_CAKXER010000042.1"/>
</dbReference>
<feature type="coiled-coil region" evidence="1">
    <location>
        <begin position="219"/>
        <end position="250"/>
    </location>
</feature>
<comment type="caution">
    <text evidence="2">The sequence shown here is derived from an EMBL/GenBank/DDBJ whole genome shotgun (WGS) entry which is preliminary data.</text>
</comment>
<dbReference type="InterPro" id="IPR013487">
    <property type="entry name" value="CRISPR-assoc_prot_Csx8"/>
</dbReference>
<reference evidence="2 3" key="1">
    <citation type="submission" date="2018-08" db="EMBL/GenBank/DDBJ databases">
        <title>A genome reference for cultivated species of the human gut microbiota.</title>
        <authorList>
            <person name="Zou Y."/>
            <person name="Xue W."/>
            <person name="Luo G."/>
        </authorList>
    </citation>
    <scope>NUCLEOTIDE SEQUENCE [LARGE SCALE GENOMIC DNA]</scope>
    <source>
        <strain evidence="2 3">AM48-23BH</strain>
    </source>
</reference>
<evidence type="ECO:0000313" key="3">
    <source>
        <dbReference type="Proteomes" id="UP000286561"/>
    </source>
</evidence>
<keyword evidence="1" id="KW-0175">Coiled coil</keyword>
<dbReference type="Pfam" id="PF09657">
    <property type="entry name" value="Cas_Csx8"/>
    <property type="match status" value="1"/>
</dbReference>
<name>A0A413PTD9_9FIRM</name>
<sequence length="463" mass="54716">MVTRLENDIFDIMVEPSDWRYSAAIVGLSRYFEDRDKMEDEDYEVDEDCIKFCSDSITKEEFLLFAESYYGEEFPHVQVEEILSRKEFSKEMIDLVNKLLKENSIMKKVFSKKKFDGSNQEELLELIDENRLVLIRETFRNKKSMYANFANESQLFQEKSDVCCRLQEYYVDPGRKSRGAAFAFNNNINVVEDSILLDFVPFGFFGEYESFFVNDSYSVKELIHTNDLLAEKMEEERTEEGKKLRDARKILFRAMQESADFINYDVEVILKERPTQDKPNDFFQTLFIREHSIQVLRDFKKHYKSFCFKRKMRENYDLDIQKEVIDCILNLKRADELILFFLREESAYLVDALIKLNQYIEGSEAAMEKGQRSAFACAKELIRKLPENKRRTYRQRLTSTLILKDYTGYLNILVQLANYADMIFDFAFDLFEDFEKNMDIAYAFVNALGKAPDKKALGSEKAK</sequence>
<organism evidence="2 3">
    <name type="scientific">Anaerobutyricum hallii</name>
    <dbReference type="NCBI Taxonomy" id="39488"/>
    <lineage>
        <taxon>Bacteria</taxon>
        <taxon>Bacillati</taxon>
        <taxon>Bacillota</taxon>
        <taxon>Clostridia</taxon>
        <taxon>Lachnospirales</taxon>
        <taxon>Lachnospiraceae</taxon>
        <taxon>Anaerobutyricum</taxon>
    </lineage>
</organism>
<dbReference type="EMBL" id="QSEP01000101">
    <property type="protein sequence ID" value="RGZ79691.1"/>
    <property type="molecule type" value="Genomic_DNA"/>
</dbReference>
<evidence type="ECO:0000313" key="2">
    <source>
        <dbReference type="EMBL" id="RGZ79691.1"/>
    </source>
</evidence>
<protein>
    <submittedName>
        <fullName evidence="2">Type I CRISPR-associated protein Cas8a1/Csx8</fullName>
    </submittedName>
</protein>
<accession>A0A413PTD9</accession>
<gene>
    <name evidence="2" type="primary">cas8a1</name>
    <name evidence="2" type="ORF">DW972_12230</name>
</gene>
<dbReference type="NCBIfam" id="TIGR02670">
    <property type="entry name" value="cas_csx8"/>
    <property type="match status" value="1"/>
</dbReference>
<dbReference type="Proteomes" id="UP000286561">
    <property type="component" value="Unassembled WGS sequence"/>
</dbReference>